<keyword evidence="2" id="KW-0812">Transmembrane</keyword>
<dbReference type="InterPro" id="IPR038503">
    <property type="entry name" value="SpoIIIAH_sf"/>
</dbReference>
<evidence type="ECO:0000313" key="4">
    <source>
        <dbReference type="Proteomes" id="UP000760668"/>
    </source>
</evidence>
<gene>
    <name evidence="3" type="ORF">K8V01_00755</name>
</gene>
<feature type="compositionally biased region" description="Polar residues" evidence="1">
    <location>
        <begin position="76"/>
        <end position="93"/>
    </location>
</feature>
<dbReference type="AlphaFoldDB" id="A0A921MJ72"/>
<reference evidence="3" key="2">
    <citation type="submission" date="2021-09" db="EMBL/GenBank/DDBJ databases">
        <authorList>
            <person name="Gilroy R."/>
        </authorList>
    </citation>
    <scope>NUCLEOTIDE SEQUENCE</scope>
    <source>
        <strain evidence="3">CHK179-5677</strain>
    </source>
</reference>
<dbReference type="RefSeq" id="WP_295368969.1">
    <property type="nucleotide sequence ID" value="NZ_DYUC01000009.1"/>
</dbReference>
<organism evidence="3 4">
    <name type="scientific">Pseudoflavonifractor capillosus</name>
    <dbReference type="NCBI Taxonomy" id="106588"/>
    <lineage>
        <taxon>Bacteria</taxon>
        <taxon>Bacillati</taxon>
        <taxon>Bacillota</taxon>
        <taxon>Clostridia</taxon>
        <taxon>Eubacteriales</taxon>
        <taxon>Oscillospiraceae</taxon>
        <taxon>Pseudoflavonifractor</taxon>
    </lineage>
</organism>
<accession>A0A921MJ72</accession>
<dbReference type="Pfam" id="PF12685">
    <property type="entry name" value="SpoIIIAH"/>
    <property type="match status" value="1"/>
</dbReference>
<dbReference type="InterPro" id="IPR024232">
    <property type="entry name" value="SpoIIIAH"/>
</dbReference>
<dbReference type="EMBL" id="DYUC01000009">
    <property type="protein sequence ID" value="HJG85548.1"/>
    <property type="molecule type" value="Genomic_DNA"/>
</dbReference>
<evidence type="ECO:0000256" key="2">
    <source>
        <dbReference type="SAM" id="Phobius"/>
    </source>
</evidence>
<name>A0A921MJ72_9FIRM</name>
<sequence>MKLWKRNAVVAAIVLFVCVAVYLNWSYHKDNNTDAGKTLGEAALVGGQQTSDPLLTGSTASAAPSPSPSAGADGETSGQQTENGTSETGSSNYFDSARLNRQQARDSALALLQEAAGDENADQAMKDEANASIQTMASVTVSEAQIENLVTAKGYADCVAFIGDNSVSVVVSNNGVSLTDADVAKITEIVTDETGMEASKIKIIEATEE</sequence>
<feature type="compositionally biased region" description="Low complexity" evidence="1">
    <location>
        <begin position="56"/>
        <end position="72"/>
    </location>
</feature>
<evidence type="ECO:0000256" key="1">
    <source>
        <dbReference type="SAM" id="MobiDB-lite"/>
    </source>
</evidence>
<reference evidence="3" key="1">
    <citation type="journal article" date="2021" name="PeerJ">
        <title>Extensive microbial diversity within the chicken gut microbiome revealed by metagenomics and culture.</title>
        <authorList>
            <person name="Gilroy R."/>
            <person name="Ravi A."/>
            <person name="Getino M."/>
            <person name="Pursley I."/>
            <person name="Horton D.L."/>
            <person name="Alikhan N.F."/>
            <person name="Baker D."/>
            <person name="Gharbi K."/>
            <person name="Hall N."/>
            <person name="Watson M."/>
            <person name="Adriaenssens E.M."/>
            <person name="Foster-Nyarko E."/>
            <person name="Jarju S."/>
            <person name="Secka A."/>
            <person name="Antonio M."/>
            <person name="Oren A."/>
            <person name="Chaudhuri R.R."/>
            <person name="La Ragione R."/>
            <person name="Hildebrand F."/>
            <person name="Pallen M.J."/>
        </authorList>
    </citation>
    <scope>NUCLEOTIDE SEQUENCE</scope>
    <source>
        <strain evidence="3">CHK179-5677</strain>
    </source>
</reference>
<comment type="caution">
    <text evidence="3">The sequence shown here is derived from an EMBL/GenBank/DDBJ whole genome shotgun (WGS) entry which is preliminary data.</text>
</comment>
<keyword evidence="2" id="KW-1133">Transmembrane helix</keyword>
<feature type="transmembrane region" description="Helical" evidence="2">
    <location>
        <begin position="7"/>
        <end position="25"/>
    </location>
</feature>
<proteinExistence type="predicted"/>
<evidence type="ECO:0000313" key="3">
    <source>
        <dbReference type="EMBL" id="HJG85548.1"/>
    </source>
</evidence>
<feature type="region of interest" description="Disordered" evidence="1">
    <location>
        <begin position="49"/>
        <end position="93"/>
    </location>
</feature>
<protein>
    <submittedName>
        <fullName evidence="3">SpoIIIAH-like family protein</fullName>
    </submittedName>
</protein>
<keyword evidence="2" id="KW-0472">Membrane</keyword>
<dbReference type="Proteomes" id="UP000760668">
    <property type="component" value="Unassembled WGS sequence"/>
</dbReference>
<dbReference type="Gene3D" id="1.10.287.4300">
    <property type="entry name" value="Stage III sporulation protein AH-like"/>
    <property type="match status" value="1"/>
</dbReference>